<gene>
    <name evidence="2" type="ORF">DKG77_00415</name>
</gene>
<feature type="signal peptide" evidence="1">
    <location>
        <begin position="1"/>
        <end position="22"/>
    </location>
</feature>
<dbReference type="PROSITE" id="PS51257">
    <property type="entry name" value="PROKAR_LIPOPROTEIN"/>
    <property type="match status" value="1"/>
</dbReference>
<accession>A0A316L0C1</accession>
<dbReference type="OrthoDB" id="1434105at2"/>
<reference evidence="2 3" key="1">
    <citation type="submission" date="2018-05" db="EMBL/GenBank/DDBJ databases">
        <title>Complete genome sequence of Flagellimonas aquimarina ECD12 isolated from seaweed Ecklonia cava.</title>
        <authorList>
            <person name="Choi S."/>
            <person name="Seong C."/>
        </authorList>
    </citation>
    <scope>NUCLEOTIDE SEQUENCE [LARGE SCALE GENOMIC DNA]</scope>
    <source>
        <strain evidence="2 3">ECD12</strain>
    </source>
</reference>
<organism evidence="2 3">
    <name type="scientific">Flagellimonas aquimarina</name>
    <dbReference type="NCBI Taxonomy" id="2201895"/>
    <lineage>
        <taxon>Bacteria</taxon>
        <taxon>Pseudomonadati</taxon>
        <taxon>Bacteroidota</taxon>
        <taxon>Flavobacteriia</taxon>
        <taxon>Flavobacteriales</taxon>
        <taxon>Flavobacteriaceae</taxon>
        <taxon>Flagellimonas</taxon>
    </lineage>
</organism>
<protein>
    <submittedName>
        <fullName evidence="2">Uncharacterized protein</fullName>
    </submittedName>
</protein>
<dbReference type="EMBL" id="QGEG01000001">
    <property type="protein sequence ID" value="PWL39336.1"/>
    <property type="molecule type" value="Genomic_DNA"/>
</dbReference>
<evidence type="ECO:0000313" key="2">
    <source>
        <dbReference type="EMBL" id="PWL39336.1"/>
    </source>
</evidence>
<comment type="caution">
    <text evidence="2">The sequence shown here is derived from an EMBL/GenBank/DDBJ whole genome shotgun (WGS) entry which is preliminary data.</text>
</comment>
<name>A0A316L0C1_9FLAO</name>
<feature type="chain" id="PRO_5016414772" evidence="1">
    <location>
        <begin position="23"/>
        <end position="166"/>
    </location>
</feature>
<proteinExistence type="predicted"/>
<evidence type="ECO:0000256" key="1">
    <source>
        <dbReference type="SAM" id="SignalP"/>
    </source>
</evidence>
<keyword evidence="3" id="KW-1185">Reference proteome</keyword>
<evidence type="ECO:0000313" key="3">
    <source>
        <dbReference type="Proteomes" id="UP000245762"/>
    </source>
</evidence>
<dbReference type="RefSeq" id="WP_109659125.1">
    <property type="nucleotide sequence ID" value="NZ_QGEG01000001.1"/>
</dbReference>
<sequence length="166" mass="17842">MKKNVLLLFLTTFFILSCSSDSSDDSGDTPAEDTLVGTWVLTDLMIDSSVNDDDLEFGKQIIAFLQGINCDLVTFTFNENSTVISDSKANFLSINVGVGGLDIPCPTESDVVSSLWVLDGDQLTISTEGEGDQIITIQLDGDTLIIPGESIDENNYAGADAVFTRQ</sequence>
<dbReference type="Proteomes" id="UP000245762">
    <property type="component" value="Unassembled WGS sequence"/>
</dbReference>
<keyword evidence="1" id="KW-0732">Signal</keyword>
<dbReference type="AlphaFoldDB" id="A0A316L0C1"/>